<protein>
    <submittedName>
        <fullName evidence="3">2-(1,2-epoxy-1,2-dihydrophenyl)acetyl-CoA isomerase</fullName>
    </submittedName>
</protein>
<dbReference type="InterPro" id="IPR014748">
    <property type="entry name" value="Enoyl-CoA_hydra_C"/>
</dbReference>
<reference evidence="4" key="1">
    <citation type="submission" date="2016-10" db="EMBL/GenBank/DDBJ databases">
        <authorList>
            <person name="Varghese N."/>
            <person name="Submissions S."/>
        </authorList>
    </citation>
    <scope>NUCLEOTIDE SEQUENCE [LARGE SCALE GENOMIC DNA]</scope>
    <source>
        <strain evidence="4">DSM 45421</strain>
    </source>
</reference>
<dbReference type="PANTHER" id="PTHR43459:SF1">
    <property type="entry name" value="EG:BACN32G11.4 PROTEIN"/>
    <property type="match status" value="1"/>
</dbReference>
<evidence type="ECO:0000256" key="1">
    <source>
        <dbReference type="ARBA" id="ARBA00005254"/>
    </source>
</evidence>
<dbReference type="EMBL" id="FMZF01000002">
    <property type="protein sequence ID" value="SDC48817.1"/>
    <property type="molecule type" value="Genomic_DNA"/>
</dbReference>
<dbReference type="InterPro" id="IPR001753">
    <property type="entry name" value="Enoyl-CoA_hydra/iso"/>
</dbReference>
<comment type="similarity">
    <text evidence="1">Belongs to the enoyl-CoA hydratase/isomerase family.</text>
</comment>
<dbReference type="GO" id="GO:0016853">
    <property type="term" value="F:isomerase activity"/>
    <property type="evidence" value="ECO:0007669"/>
    <property type="project" value="UniProtKB-KW"/>
</dbReference>
<dbReference type="Gene3D" id="1.10.12.10">
    <property type="entry name" value="Lyase 2-enoyl-coa Hydratase, Chain A, domain 2"/>
    <property type="match status" value="1"/>
</dbReference>
<organism evidence="3 4">
    <name type="scientific">Geodermatophilus telluris</name>
    <dbReference type="NCBI Taxonomy" id="1190417"/>
    <lineage>
        <taxon>Bacteria</taxon>
        <taxon>Bacillati</taxon>
        <taxon>Actinomycetota</taxon>
        <taxon>Actinomycetes</taxon>
        <taxon>Geodermatophilales</taxon>
        <taxon>Geodermatophilaceae</taxon>
        <taxon>Geodermatophilus</taxon>
    </lineage>
</organism>
<dbReference type="CDD" id="cd06558">
    <property type="entry name" value="crotonase-like"/>
    <property type="match status" value="1"/>
</dbReference>
<name>A0A1G6M0D3_9ACTN</name>
<proteinExistence type="inferred from homology"/>
<dbReference type="Proteomes" id="UP000199416">
    <property type="component" value="Unassembled WGS sequence"/>
</dbReference>
<dbReference type="Pfam" id="PF00378">
    <property type="entry name" value="ECH_1"/>
    <property type="match status" value="1"/>
</dbReference>
<dbReference type="InterPro" id="IPR029045">
    <property type="entry name" value="ClpP/crotonase-like_dom_sf"/>
</dbReference>
<dbReference type="STRING" id="1190417.SAMN05660690_1626"/>
<dbReference type="Gene3D" id="3.90.226.10">
    <property type="entry name" value="2-enoyl-CoA Hydratase, Chain A, domain 1"/>
    <property type="match status" value="1"/>
</dbReference>
<feature type="region of interest" description="Disordered" evidence="2">
    <location>
        <begin position="236"/>
        <end position="269"/>
    </location>
</feature>
<keyword evidence="3" id="KW-0413">Isomerase</keyword>
<keyword evidence="4" id="KW-1185">Reference proteome</keyword>
<dbReference type="SUPFAM" id="SSF52096">
    <property type="entry name" value="ClpP/crotonase"/>
    <property type="match status" value="1"/>
</dbReference>
<feature type="compositionally biased region" description="Basic and acidic residues" evidence="2">
    <location>
        <begin position="242"/>
        <end position="259"/>
    </location>
</feature>
<accession>A0A1G6M0D3</accession>
<evidence type="ECO:0000256" key="2">
    <source>
        <dbReference type="SAM" id="MobiDB-lite"/>
    </source>
</evidence>
<sequence>MTTTDRPRVLTALDGDVWTITLDRPEAGNALDPAMAEQLTAALEARPEETRTVLLLGNGERFCVGGDVRSFAGAEDPGAFVGRLAHDWHEVVRRLLYSPVPVVAGVQGAVAGAAVGLVGACDVVVCARSTKFRPAYGGLGFSPDGGSSWALTRALGAPRALELMLTDGALTAAEAHQFGLVARLVEDEDLRDTAVALAHRVAQGPVRAMVRTRGLVRRAAIRTLEEQLDDEARLIAESAADPEGREGVRAFVEKRRPDFRGAGQPQVQR</sequence>
<evidence type="ECO:0000313" key="4">
    <source>
        <dbReference type="Proteomes" id="UP000199416"/>
    </source>
</evidence>
<dbReference type="PANTHER" id="PTHR43459">
    <property type="entry name" value="ENOYL-COA HYDRATASE"/>
    <property type="match status" value="1"/>
</dbReference>
<dbReference type="OrthoDB" id="3473569at2"/>
<dbReference type="AlphaFoldDB" id="A0A1G6M0D3"/>
<gene>
    <name evidence="3" type="ORF">SAMN05660690_1626</name>
</gene>
<evidence type="ECO:0000313" key="3">
    <source>
        <dbReference type="EMBL" id="SDC48817.1"/>
    </source>
</evidence>
<dbReference type="RefSeq" id="WP_091364960.1">
    <property type="nucleotide sequence ID" value="NZ_FMZF01000002.1"/>
</dbReference>